<organism evidence="1 2">
    <name type="scientific">Prunus yedoensis var. nudiflora</name>
    <dbReference type="NCBI Taxonomy" id="2094558"/>
    <lineage>
        <taxon>Eukaryota</taxon>
        <taxon>Viridiplantae</taxon>
        <taxon>Streptophyta</taxon>
        <taxon>Embryophyta</taxon>
        <taxon>Tracheophyta</taxon>
        <taxon>Spermatophyta</taxon>
        <taxon>Magnoliopsida</taxon>
        <taxon>eudicotyledons</taxon>
        <taxon>Gunneridae</taxon>
        <taxon>Pentapetalae</taxon>
        <taxon>rosids</taxon>
        <taxon>fabids</taxon>
        <taxon>Rosales</taxon>
        <taxon>Rosaceae</taxon>
        <taxon>Amygdaloideae</taxon>
        <taxon>Amygdaleae</taxon>
        <taxon>Prunus</taxon>
    </lineage>
</organism>
<proteinExistence type="predicted"/>
<gene>
    <name evidence="1" type="ORF">Pyn_33669</name>
</gene>
<comment type="caution">
    <text evidence="1">The sequence shown here is derived from an EMBL/GenBank/DDBJ whole genome shotgun (WGS) entry which is preliminary data.</text>
</comment>
<accession>A0A314YYE2</accession>
<evidence type="ECO:0000313" key="1">
    <source>
        <dbReference type="EMBL" id="PQQ13842.1"/>
    </source>
</evidence>
<dbReference type="EMBL" id="PJQY01000283">
    <property type="protein sequence ID" value="PQQ13842.1"/>
    <property type="molecule type" value="Genomic_DNA"/>
</dbReference>
<evidence type="ECO:0000313" key="2">
    <source>
        <dbReference type="Proteomes" id="UP000250321"/>
    </source>
</evidence>
<dbReference type="Proteomes" id="UP000250321">
    <property type="component" value="Unassembled WGS sequence"/>
</dbReference>
<name>A0A314YYE2_PRUYE</name>
<reference evidence="1 2" key="1">
    <citation type="submission" date="2018-02" db="EMBL/GenBank/DDBJ databases">
        <title>Draft genome of wild Prunus yedoensis var. nudiflora.</title>
        <authorList>
            <person name="Baek S."/>
            <person name="Kim J.-H."/>
            <person name="Choi K."/>
            <person name="Kim G.-B."/>
            <person name="Cho A."/>
            <person name="Jang H."/>
            <person name="Shin C.-H."/>
            <person name="Yu H.-J."/>
            <person name="Mun J.-H."/>
        </authorList>
    </citation>
    <scope>NUCLEOTIDE SEQUENCE [LARGE SCALE GENOMIC DNA]</scope>
    <source>
        <strain evidence="2">cv. Jeju island</strain>
        <tissue evidence="1">Leaf</tissue>
    </source>
</reference>
<keyword evidence="2" id="KW-1185">Reference proteome</keyword>
<sequence>MELTLSCGVYTEVFPFSDQDCILSCTILILVLGLQLKLSDISESSSTQPIGTDPSTVYSDPQAIGSYTLRICLWPSPPFASPILFFNHLNLDLPCFCHIRVWYILKPDSKSKNESANVKSLGSTGAGGSFEFLIEVFEV</sequence>
<protein>
    <submittedName>
        <fullName evidence="1">Uncharacterized protein</fullName>
    </submittedName>
</protein>
<dbReference type="AlphaFoldDB" id="A0A314YYE2"/>